<evidence type="ECO:0000313" key="2">
    <source>
        <dbReference type="Proteomes" id="UP000094336"/>
    </source>
</evidence>
<gene>
    <name evidence="1" type="ORF">BABINDRAFT_74872</name>
</gene>
<accession>A0A1E3QYH3</accession>
<organism evidence="1 2">
    <name type="scientific">Babjeviella inositovora NRRL Y-12698</name>
    <dbReference type="NCBI Taxonomy" id="984486"/>
    <lineage>
        <taxon>Eukaryota</taxon>
        <taxon>Fungi</taxon>
        <taxon>Dikarya</taxon>
        <taxon>Ascomycota</taxon>
        <taxon>Saccharomycotina</taxon>
        <taxon>Pichiomycetes</taxon>
        <taxon>Serinales incertae sedis</taxon>
        <taxon>Babjeviella</taxon>
    </lineage>
</organism>
<proteinExistence type="predicted"/>
<name>A0A1E3QYH3_9ASCO</name>
<dbReference type="Proteomes" id="UP000094336">
    <property type="component" value="Unassembled WGS sequence"/>
</dbReference>
<dbReference type="GeneID" id="30150488"/>
<protein>
    <submittedName>
        <fullName evidence="1">Uncharacterized protein</fullName>
    </submittedName>
</protein>
<evidence type="ECO:0000313" key="1">
    <source>
        <dbReference type="EMBL" id="ODQ82666.1"/>
    </source>
</evidence>
<dbReference type="AlphaFoldDB" id="A0A1E3QYH3"/>
<dbReference type="EMBL" id="KV454426">
    <property type="protein sequence ID" value="ODQ82666.1"/>
    <property type="molecule type" value="Genomic_DNA"/>
</dbReference>
<dbReference type="RefSeq" id="XP_018987994.1">
    <property type="nucleotide sequence ID" value="XM_019132635.1"/>
</dbReference>
<reference evidence="2" key="1">
    <citation type="submission" date="2016-05" db="EMBL/GenBank/DDBJ databases">
        <title>Comparative genomics of biotechnologically important yeasts.</title>
        <authorList>
            <consortium name="DOE Joint Genome Institute"/>
            <person name="Riley R."/>
            <person name="Haridas S."/>
            <person name="Wolfe K.H."/>
            <person name="Lopes M.R."/>
            <person name="Hittinger C.T."/>
            <person name="Goker M."/>
            <person name="Salamov A."/>
            <person name="Wisecaver J."/>
            <person name="Long T.M."/>
            <person name="Aerts A.L."/>
            <person name="Barry K."/>
            <person name="Choi C."/>
            <person name="Clum A."/>
            <person name="Coughlan A.Y."/>
            <person name="Deshpande S."/>
            <person name="Douglass A.P."/>
            <person name="Hanson S.J."/>
            <person name="Klenk H.-P."/>
            <person name="Labutti K."/>
            <person name="Lapidus A."/>
            <person name="Lindquist E."/>
            <person name="Lipzen A."/>
            <person name="Meier-Kolthoff J.P."/>
            <person name="Ohm R.A."/>
            <person name="Otillar R.P."/>
            <person name="Pangilinan J."/>
            <person name="Peng Y."/>
            <person name="Rokas A."/>
            <person name="Rosa C.A."/>
            <person name="Scheuner C."/>
            <person name="Sibirny A.A."/>
            <person name="Slot J.C."/>
            <person name="Stielow J.B."/>
            <person name="Sun H."/>
            <person name="Kurtzman C.P."/>
            <person name="Blackwell M."/>
            <person name="Grigoriev I.V."/>
            <person name="Jeffries T.W."/>
        </authorList>
    </citation>
    <scope>NUCLEOTIDE SEQUENCE [LARGE SCALE GENOMIC DNA]</scope>
    <source>
        <strain evidence="2">NRRL Y-12698</strain>
    </source>
</reference>
<sequence length="82" mass="9390">MFFHLVLVAKCMSICNETLIFSLGTQSPVINVHWHPVIISTARIFHSLVPQWFKGKGSDIFKPLIQAQTLGIYDLLYEKLNM</sequence>
<keyword evidence="2" id="KW-1185">Reference proteome</keyword>